<proteinExistence type="predicted"/>
<dbReference type="SMART" id="SM00666">
    <property type="entry name" value="PB1"/>
    <property type="match status" value="1"/>
</dbReference>
<dbReference type="PANTHER" id="PTHR31066:SF47">
    <property type="entry name" value="PB1 DOMAIN-CONTAINING PROTEIN"/>
    <property type="match status" value="1"/>
</dbReference>
<dbReference type="CDD" id="cd06410">
    <property type="entry name" value="PB1_UP2"/>
    <property type="match status" value="1"/>
</dbReference>
<dbReference type="PANTHER" id="PTHR31066">
    <property type="entry name" value="OS05G0427100 PROTEIN-RELATED"/>
    <property type="match status" value="1"/>
</dbReference>
<dbReference type="SUPFAM" id="SSF54277">
    <property type="entry name" value="CAD &amp; PB1 domains"/>
    <property type="match status" value="1"/>
</dbReference>
<feature type="region of interest" description="Disordered" evidence="1">
    <location>
        <begin position="241"/>
        <end position="292"/>
    </location>
</feature>
<evidence type="ECO:0000313" key="3">
    <source>
        <dbReference type="EMBL" id="GMN26833.1"/>
    </source>
</evidence>
<evidence type="ECO:0000256" key="1">
    <source>
        <dbReference type="SAM" id="MobiDB-lite"/>
    </source>
</evidence>
<dbReference type="Gene3D" id="3.10.20.90">
    <property type="entry name" value="Phosphatidylinositol 3-kinase Catalytic Subunit, Chain A, domain 1"/>
    <property type="match status" value="1"/>
</dbReference>
<reference evidence="3" key="1">
    <citation type="submission" date="2023-07" db="EMBL/GenBank/DDBJ databases">
        <title>draft genome sequence of fig (Ficus carica).</title>
        <authorList>
            <person name="Takahashi T."/>
            <person name="Nishimura K."/>
        </authorList>
    </citation>
    <scope>NUCLEOTIDE SEQUENCE</scope>
</reference>
<protein>
    <recommendedName>
        <fullName evidence="2">PB1 domain-containing protein</fullName>
    </recommendedName>
</protein>
<evidence type="ECO:0000259" key="2">
    <source>
        <dbReference type="SMART" id="SM00666"/>
    </source>
</evidence>
<dbReference type="InterPro" id="IPR000270">
    <property type="entry name" value="PB1_dom"/>
</dbReference>
<feature type="compositionally biased region" description="Low complexity" evidence="1">
    <location>
        <begin position="241"/>
        <end position="253"/>
    </location>
</feature>
<organism evidence="3 4">
    <name type="scientific">Ficus carica</name>
    <name type="common">Common fig</name>
    <dbReference type="NCBI Taxonomy" id="3494"/>
    <lineage>
        <taxon>Eukaryota</taxon>
        <taxon>Viridiplantae</taxon>
        <taxon>Streptophyta</taxon>
        <taxon>Embryophyta</taxon>
        <taxon>Tracheophyta</taxon>
        <taxon>Spermatophyta</taxon>
        <taxon>Magnoliopsida</taxon>
        <taxon>eudicotyledons</taxon>
        <taxon>Gunneridae</taxon>
        <taxon>Pentapetalae</taxon>
        <taxon>rosids</taxon>
        <taxon>fabids</taxon>
        <taxon>Rosales</taxon>
        <taxon>Moraceae</taxon>
        <taxon>Ficeae</taxon>
        <taxon>Ficus</taxon>
    </lineage>
</organism>
<comment type="caution">
    <text evidence="3">The sequence shown here is derived from an EMBL/GenBank/DDBJ whole genome shotgun (WGS) entry which is preliminary data.</text>
</comment>
<dbReference type="EMBL" id="BTGU01000001">
    <property type="protein sequence ID" value="GMN26833.1"/>
    <property type="molecule type" value="Genomic_DNA"/>
</dbReference>
<dbReference type="AlphaFoldDB" id="A0AA87ZI40"/>
<evidence type="ECO:0000313" key="4">
    <source>
        <dbReference type="Proteomes" id="UP001187192"/>
    </source>
</evidence>
<sequence>MAADDGGDGGAVLVVEDMDMPCSPRNKMKFLCSHGGKILPRPVDGNLKYVGGETRVVAVPRDITFSELKERLSDLSEGEMVLKYQLIPEDLDTLVSVKTEEDLKHMVHEYNRHENQGSPKLRAFLFPAKPTVGHENQAAFVEPPPPHSLEQRYIDAINGVVWAARRPKSTPIFSISSACSSPMSNSPEFHPIESAAPDTFPPCCIGTSSISTGMNMHRVQSSPSLYRPNSPQSHCIQQHHYPLHHQQQQQQQQHPHHHHHHHHHHHPHHHPHGYQSSKPVLDHQKPPVNERLSMGRPEFRRGLTGHGLDHCYTSFRPHNSTPNSSEVFIGNIFLHLNILHVLLPTFISIFRGTSCTFGPFQIT</sequence>
<accession>A0AA87ZI40</accession>
<feature type="compositionally biased region" description="Basic residues" evidence="1">
    <location>
        <begin position="254"/>
        <end position="272"/>
    </location>
</feature>
<keyword evidence="4" id="KW-1185">Reference proteome</keyword>
<dbReference type="Pfam" id="PF00564">
    <property type="entry name" value="PB1"/>
    <property type="match status" value="1"/>
</dbReference>
<name>A0AA87ZI40_FICCA</name>
<gene>
    <name evidence="3" type="ORF">TIFTF001_001434</name>
</gene>
<feature type="domain" description="PB1" evidence="2">
    <location>
        <begin position="42"/>
        <end position="128"/>
    </location>
</feature>
<dbReference type="Proteomes" id="UP001187192">
    <property type="component" value="Unassembled WGS sequence"/>
</dbReference>
<dbReference type="InterPro" id="IPR053198">
    <property type="entry name" value="Gynoecium_Dev_Regulator"/>
</dbReference>